<reference evidence="1" key="1">
    <citation type="submission" date="2014-11" db="EMBL/GenBank/DDBJ databases">
        <authorList>
            <person name="Amaro Gonzalez C."/>
        </authorList>
    </citation>
    <scope>NUCLEOTIDE SEQUENCE</scope>
</reference>
<name>A0A0E9QJL2_ANGAN</name>
<dbReference type="EMBL" id="GBXM01091496">
    <property type="protein sequence ID" value="JAH17081.1"/>
    <property type="molecule type" value="Transcribed_RNA"/>
</dbReference>
<evidence type="ECO:0000313" key="1">
    <source>
        <dbReference type="EMBL" id="JAH17081.1"/>
    </source>
</evidence>
<protein>
    <submittedName>
        <fullName evidence="1">Uncharacterized protein</fullName>
    </submittedName>
</protein>
<organism evidence="1">
    <name type="scientific">Anguilla anguilla</name>
    <name type="common">European freshwater eel</name>
    <name type="synonym">Muraena anguilla</name>
    <dbReference type="NCBI Taxonomy" id="7936"/>
    <lineage>
        <taxon>Eukaryota</taxon>
        <taxon>Metazoa</taxon>
        <taxon>Chordata</taxon>
        <taxon>Craniata</taxon>
        <taxon>Vertebrata</taxon>
        <taxon>Euteleostomi</taxon>
        <taxon>Actinopterygii</taxon>
        <taxon>Neopterygii</taxon>
        <taxon>Teleostei</taxon>
        <taxon>Anguilliformes</taxon>
        <taxon>Anguillidae</taxon>
        <taxon>Anguilla</taxon>
    </lineage>
</organism>
<reference evidence="1" key="2">
    <citation type="journal article" date="2015" name="Fish Shellfish Immunol.">
        <title>Early steps in the European eel (Anguilla anguilla)-Vibrio vulnificus interaction in the gills: Role of the RtxA13 toxin.</title>
        <authorList>
            <person name="Callol A."/>
            <person name="Pajuelo D."/>
            <person name="Ebbesson L."/>
            <person name="Teles M."/>
            <person name="MacKenzie S."/>
            <person name="Amaro C."/>
        </authorList>
    </citation>
    <scope>NUCLEOTIDE SEQUENCE</scope>
</reference>
<dbReference type="AlphaFoldDB" id="A0A0E9QJL2"/>
<accession>A0A0E9QJL2</accession>
<proteinExistence type="predicted"/>
<sequence>MNAKWKDSNASARCSLGSKRCHPLHTLHTLIAETSQQVCEIITEELPIGASIFSYSIKGFLPQSSQSAASSQRFLAQTPQSGFPIKSNI</sequence>